<dbReference type="AlphaFoldDB" id="A0AAW2YR28"/>
<gene>
    <name evidence="3" type="ORF">AKO1_007591</name>
</gene>
<feature type="signal peptide" evidence="2">
    <location>
        <begin position="1"/>
        <end position="19"/>
    </location>
</feature>
<organism evidence="3 4">
    <name type="scientific">Acrasis kona</name>
    <dbReference type="NCBI Taxonomy" id="1008807"/>
    <lineage>
        <taxon>Eukaryota</taxon>
        <taxon>Discoba</taxon>
        <taxon>Heterolobosea</taxon>
        <taxon>Tetramitia</taxon>
        <taxon>Eutetramitia</taxon>
        <taxon>Acrasidae</taxon>
        <taxon>Acrasis</taxon>
    </lineage>
</organism>
<proteinExistence type="predicted"/>
<comment type="caution">
    <text evidence="3">The sequence shown here is derived from an EMBL/GenBank/DDBJ whole genome shotgun (WGS) entry which is preliminary data.</text>
</comment>
<feature type="compositionally biased region" description="Basic and acidic residues" evidence="1">
    <location>
        <begin position="351"/>
        <end position="362"/>
    </location>
</feature>
<sequence>MNAQIVLFTLLSFVLYITAQGHVKIDYAAMKKQVEFKSFNSVCKNNIKEASSIPTTNFSDAIKKDIKESIEKMKKLVSGHNKKSNENANGSDVANHLKQQCNNIKADIESKIEVATAVKPGTTQDITSFIKFCNDKVKSVEQEAKKQQPEVQIKIKNDIASLKKITSSPQVTQLKKSRRNTNFQQMIDSLYLKCTREANLVLDKIKDMTKPAALTGLDETYEACYAKKKQLEESKKLFTAPTGVRKLASPSSSELSKRLEKYGESVYAYEKNLDDNLKTVFQVDACIEDRPGDEECVTELYQNLSKPVPQVPDMLKELKAEYSRHVSIMGHCVQQADDIIKKHLPVNGKFPKLDTPVKKDSGSLKARSSKKTSSKVVDLPKSEEEDDDVEPDTKKGGLKKPSILRRAPKQEVALP</sequence>
<feature type="region of interest" description="Disordered" evidence="1">
    <location>
        <begin position="350"/>
        <end position="415"/>
    </location>
</feature>
<evidence type="ECO:0000313" key="3">
    <source>
        <dbReference type="EMBL" id="KAL0479398.1"/>
    </source>
</evidence>
<dbReference type="Proteomes" id="UP001431209">
    <property type="component" value="Unassembled WGS sequence"/>
</dbReference>
<reference evidence="3 4" key="1">
    <citation type="submission" date="2024-03" db="EMBL/GenBank/DDBJ databases">
        <title>The Acrasis kona genome and developmental transcriptomes reveal deep origins of eukaryotic multicellular pathways.</title>
        <authorList>
            <person name="Sheikh S."/>
            <person name="Fu C.-J."/>
            <person name="Brown M.W."/>
            <person name="Baldauf S.L."/>
        </authorList>
    </citation>
    <scope>NUCLEOTIDE SEQUENCE [LARGE SCALE GENOMIC DNA]</scope>
    <source>
        <strain evidence="3 4">ATCC MYA-3509</strain>
    </source>
</reference>
<accession>A0AAW2YR28</accession>
<name>A0AAW2YR28_9EUKA</name>
<feature type="chain" id="PRO_5043822834" evidence="2">
    <location>
        <begin position="20"/>
        <end position="415"/>
    </location>
</feature>
<dbReference type="EMBL" id="JAOPGA020000552">
    <property type="protein sequence ID" value="KAL0479398.1"/>
    <property type="molecule type" value="Genomic_DNA"/>
</dbReference>
<protein>
    <submittedName>
        <fullName evidence="3">Na/H exchange regulatory cofactor NHE-RF3</fullName>
    </submittedName>
</protein>
<evidence type="ECO:0000256" key="2">
    <source>
        <dbReference type="SAM" id="SignalP"/>
    </source>
</evidence>
<evidence type="ECO:0000313" key="4">
    <source>
        <dbReference type="Proteomes" id="UP001431209"/>
    </source>
</evidence>
<keyword evidence="4" id="KW-1185">Reference proteome</keyword>
<evidence type="ECO:0000256" key="1">
    <source>
        <dbReference type="SAM" id="MobiDB-lite"/>
    </source>
</evidence>
<feature type="compositionally biased region" description="Basic residues" evidence="1">
    <location>
        <begin position="396"/>
        <end position="407"/>
    </location>
</feature>
<keyword evidence="2" id="KW-0732">Signal</keyword>